<evidence type="ECO:0000256" key="5">
    <source>
        <dbReference type="SAM" id="MobiDB-lite"/>
    </source>
</evidence>
<dbReference type="Pfam" id="PF02668">
    <property type="entry name" value="TauD"/>
    <property type="match status" value="1"/>
</dbReference>
<organism evidence="7 8">
    <name type="scientific">Streptomyces fructofermentans</name>
    <dbReference type="NCBI Taxonomy" id="152141"/>
    <lineage>
        <taxon>Bacteria</taxon>
        <taxon>Bacillati</taxon>
        <taxon>Actinomycetota</taxon>
        <taxon>Actinomycetes</taxon>
        <taxon>Kitasatosporales</taxon>
        <taxon>Streptomycetaceae</taxon>
        <taxon>Streptomyces</taxon>
    </lineage>
</organism>
<evidence type="ECO:0000256" key="3">
    <source>
        <dbReference type="ARBA" id="ARBA00023004"/>
    </source>
</evidence>
<evidence type="ECO:0000313" key="7">
    <source>
        <dbReference type="EMBL" id="GGX62819.1"/>
    </source>
</evidence>
<dbReference type="Gene3D" id="3.60.130.10">
    <property type="entry name" value="Clavaminate synthase-like"/>
    <property type="match status" value="1"/>
</dbReference>
<sequence length="364" mass="39468">MAGTATPDGHTPVPCTGPAVWRGPELTPDEWTVRLGERQVGELAAALRTARGRGGTLLRTTAADFPLPTLAADLARISTTLATGTGFALVRGIPVERLTEADASGVLWGIGQHLGRPVSQNADGHMLGHVRDTGRSLADPSTRGYQTREAVPFHNDASDVLALLCLRTARSGGRTSLVSSAAVHNAVLERRPDLAARLYRTHCTDRRDEHGPGEPPCTRAPIAVRLPGGGLSMRYNRCYLESAQRFPEVPRLEPADTELHDLVDALAASPGLRLDLDAEPGDLLLLNNHTVMHARSAFQDFHEPDRARHLLRLWLDTGYGTTTEAARRGITPRDVIRPRNQVPEPRHAVAVPRRPASPTDRHAH</sequence>
<comment type="caution">
    <text evidence="7">The sequence shown here is derived from an EMBL/GenBank/DDBJ whole genome shotgun (WGS) entry which is preliminary data.</text>
</comment>
<keyword evidence="8" id="KW-1185">Reference proteome</keyword>
<dbReference type="InterPro" id="IPR050411">
    <property type="entry name" value="AlphaKG_dependent_hydroxylases"/>
</dbReference>
<gene>
    <name evidence="7" type="ORF">GCM10010515_33100</name>
</gene>
<feature type="region of interest" description="Disordered" evidence="5">
    <location>
        <begin position="1"/>
        <end position="22"/>
    </location>
</feature>
<protein>
    <recommendedName>
        <fullName evidence="6">TauD/TfdA-like domain-containing protein</fullName>
    </recommendedName>
</protein>
<dbReference type="InterPro" id="IPR003819">
    <property type="entry name" value="TauD/TfdA-like"/>
</dbReference>
<dbReference type="PANTHER" id="PTHR10696:SF56">
    <property type="entry name" value="TAUD_TFDA-LIKE DOMAIN-CONTAINING PROTEIN"/>
    <property type="match status" value="1"/>
</dbReference>
<reference evidence="7" key="2">
    <citation type="submission" date="2020-09" db="EMBL/GenBank/DDBJ databases">
        <authorList>
            <person name="Sun Q."/>
            <person name="Ohkuma M."/>
        </authorList>
    </citation>
    <scope>NUCLEOTIDE SEQUENCE</scope>
    <source>
        <strain evidence="7">JCM 4956</strain>
    </source>
</reference>
<evidence type="ECO:0000256" key="4">
    <source>
        <dbReference type="ARBA" id="ARBA00023194"/>
    </source>
</evidence>
<feature type="region of interest" description="Disordered" evidence="5">
    <location>
        <begin position="325"/>
        <end position="364"/>
    </location>
</feature>
<proteinExistence type="predicted"/>
<comment type="cofactor">
    <cofactor evidence="1">
        <name>Fe(2+)</name>
        <dbReference type="ChEBI" id="CHEBI:29033"/>
    </cofactor>
</comment>
<evidence type="ECO:0000256" key="1">
    <source>
        <dbReference type="ARBA" id="ARBA00001954"/>
    </source>
</evidence>
<name>A0A918KGM1_9ACTN</name>
<reference evidence="7" key="1">
    <citation type="journal article" date="2014" name="Int. J. Syst. Evol. Microbiol.">
        <title>Complete genome sequence of Corynebacterium casei LMG S-19264T (=DSM 44701T), isolated from a smear-ripened cheese.</title>
        <authorList>
            <consortium name="US DOE Joint Genome Institute (JGI-PGF)"/>
            <person name="Walter F."/>
            <person name="Albersmeier A."/>
            <person name="Kalinowski J."/>
            <person name="Ruckert C."/>
        </authorList>
    </citation>
    <scope>NUCLEOTIDE SEQUENCE</scope>
    <source>
        <strain evidence="7">JCM 4956</strain>
    </source>
</reference>
<dbReference type="InterPro" id="IPR042098">
    <property type="entry name" value="TauD-like_sf"/>
</dbReference>
<dbReference type="GO" id="GO:0016491">
    <property type="term" value="F:oxidoreductase activity"/>
    <property type="evidence" value="ECO:0007669"/>
    <property type="project" value="UniProtKB-KW"/>
</dbReference>
<evidence type="ECO:0000313" key="8">
    <source>
        <dbReference type="Proteomes" id="UP000645555"/>
    </source>
</evidence>
<evidence type="ECO:0000256" key="2">
    <source>
        <dbReference type="ARBA" id="ARBA00023002"/>
    </source>
</evidence>
<dbReference type="GO" id="GO:0017000">
    <property type="term" value="P:antibiotic biosynthetic process"/>
    <property type="evidence" value="ECO:0007669"/>
    <property type="project" value="UniProtKB-KW"/>
</dbReference>
<keyword evidence="4" id="KW-0045">Antibiotic biosynthesis</keyword>
<dbReference type="EMBL" id="BMWD01000010">
    <property type="protein sequence ID" value="GGX62819.1"/>
    <property type="molecule type" value="Genomic_DNA"/>
</dbReference>
<dbReference type="Proteomes" id="UP000645555">
    <property type="component" value="Unassembled WGS sequence"/>
</dbReference>
<keyword evidence="2" id="KW-0560">Oxidoreductase</keyword>
<dbReference type="SUPFAM" id="SSF51197">
    <property type="entry name" value="Clavaminate synthase-like"/>
    <property type="match status" value="1"/>
</dbReference>
<dbReference type="AlphaFoldDB" id="A0A918KGM1"/>
<keyword evidence="3" id="KW-0408">Iron</keyword>
<dbReference type="RefSeq" id="WP_190036267.1">
    <property type="nucleotide sequence ID" value="NZ_BMWD01000010.1"/>
</dbReference>
<accession>A0A918KGM1</accession>
<feature type="domain" description="TauD/TfdA-like" evidence="6">
    <location>
        <begin position="62"/>
        <end position="314"/>
    </location>
</feature>
<evidence type="ECO:0000259" key="6">
    <source>
        <dbReference type="Pfam" id="PF02668"/>
    </source>
</evidence>
<dbReference type="PANTHER" id="PTHR10696">
    <property type="entry name" value="GAMMA-BUTYROBETAINE HYDROXYLASE-RELATED"/>
    <property type="match status" value="1"/>
</dbReference>